<dbReference type="AlphaFoldDB" id="A0A813XR83"/>
<dbReference type="GO" id="GO:0005886">
    <property type="term" value="C:plasma membrane"/>
    <property type="evidence" value="ECO:0007669"/>
    <property type="project" value="UniProtKB-SubCell"/>
</dbReference>
<dbReference type="GO" id="GO:0004930">
    <property type="term" value="F:G protein-coupled receptor activity"/>
    <property type="evidence" value="ECO:0007669"/>
    <property type="project" value="UniProtKB-KW"/>
</dbReference>
<proteinExistence type="predicted"/>
<keyword evidence="5" id="KW-0297">G-protein coupled receptor</keyword>
<accession>A0A813XR83</accession>
<evidence type="ECO:0000256" key="9">
    <source>
        <dbReference type="SAM" id="Phobius"/>
    </source>
</evidence>
<dbReference type="SUPFAM" id="SSF81321">
    <property type="entry name" value="Family A G protein-coupled receptor-like"/>
    <property type="match status" value="1"/>
</dbReference>
<protein>
    <recommendedName>
        <fullName evidence="10">G-protein coupled receptors family 1 profile domain-containing protein</fullName>
    </recommendedName>
</protein>
<evidence type="ECO:0000313" key="11">
    <source>
        <dbReference type="EMBL" id="CAF0879948.1"/>
    </source>
</evidence>
<gene>
    <name evidence="11" type="ORF">XAT740_LOCUS6946</name>
</gene>
<dbReference type="Gene3D" id="1.20.1070.10">
    <property type="entry name" value="Rhodopsin 7-helix transmembrane proteins"/>
    <property type="match status" value="1"/>
</dbReference>
<dbReference type="Proteomes" id="UP000663828">
    <property type="component" value="Unassembled WGS sequence"/>
</dbReference>
<dbReference type="InterPro" id="IPR017452">
    <property type="entry name" value="GPCR_Rhodpsn_7TM"/>
</dbReference>
<keyword evidence="6 9" id="KW-0472">Membrane</keyword>
<keyword evidence="4 9" id="KW-1133">Transmembrane helix</keyword>
<comment type="subcellular location">
    <subcellularLocation>
        <location evidence="1">Cell membrane</location>
        <topology evidence="1">Multi-pass membrane protein</topology>
    </subcellularLocation>
</comment>
<dbReference type="GO" id="GO:0043005">
    <property type="term" value="C:neuron projection"/>
    <property type="evidence" value="ECO:0007669"/>
    <property type="project" value="TreeGrafter"/>
</dbReference>
<feature type="transmembrane region" description="Helical" evidence="9">
    <location>
        <begin position="23"/>
        <end position="44"/>
    </location>
</feature>
<evidence type="ECO:0000256" key="2">
    <source>
        <dbReference type="ARBA" id="ARBA00022475"/>
    </source>
</evidence>
<dbReference type="PROSITE" id="PS50262">
    <property type="entry name" value="G_PROTEIN_RECEP_F1_2"/>
    <property type="match status" value="1"/>
</dbReference>
<sequence length="522" mass="60667">MSANGTSLHIYFLNVIVIDLFKYVQPIFFIIGNLGNLLTALVFWRKTWRKNVCVFYFKIYLISTTCYINSSLFGSIFTTGYVIRSHDSNIILCKLYFYTAFLFAIHPPTILILACIDRLLISSRNVETRMYSSKRLAYFSVTLGTIFWVVFNVHILIMVHIQEIRPSVFICYYDLSYGYQNFVYYYLPIVNISFCLIMIILCSVSFKNVRHIRLVSRQRRNQERTMTKKDFQLLHCLFAHGVTYVIFRIGINISYGYDAITRGQARTATQQAIETFVNNFLVLLFNSWYCISIFIYVGISKAFRYELKKMLYKTCGIEVLPLREEENRQEKIGADAGPAENAESEEDVLAIKALQRDNLRSNVSIEKPKSDGFVTNEYDVEFLSQICRTAPNIIAKDSTSKLIGYALAVLPENASNSPEINELVSLINHTEYKGKPTKTYKYYIMGQVCIADGFRGKNIFDRMYDKHRELYGNSYDLVITDVTETNVRSFRAHLRVGFEVLHAYKGHLTDETWYIIAWDWRN</sequence>
<evidence type="ECO:0000256" key="3">
    <source>
        <dbReference type="ARBA" id="ARBA00022692"/>
    </source>
</evidence>
<dbReference type="InterPro" id="IPR016181">
    <property type="entry name" value="Acyl_CoA_acyltransferase"/>
</dbReference>
<evidence type="ECO:0000259" key="10">
    <source>
        <dbReference type="PROSITE" id="PS50262"/>
    </source>
</evidence>
<feature type="transmembrane region" description="Helical" evidence="9">
    <location>
        <begin position="280"/>
        <end position="299"/>
    </location>
</feature>
<keyword evidence="7" id="KW-0675">Receptor</keyword>
<evidence type="ECO:0000256" key="4">
    <source>
        <dbReference type="ARBA" id="ARBA00022989"/>
    </source>
</evidence>
<dbReference type="EMBL" id="CAJNOR010000323">
    <property type="protein sequence ID" value="CAF0879948.1"/>
    <property type="molecule type" value="Genomic_DNA"/>
</dbReference>
<reference evidence="11" key="1">
    <citation type="submission" date="2021-02" db="EMBL/GenBank/DDBJ databases">
        <authorList>
            <person name="Nowell W R."/>
        </authorList>
    </citation>
    <scope>NUCLEOTIDE SEQUENCE</scope>
</reference>
<feature type="transmembrane region" description="Helical" evidence="9">
    <location>
        <begin position="95"/>
        <end position="116"/>
    </location>
</feature>
<dbReference type="Gene3D" id="3.40.630.30">
    <property type="match status" value="1"/>
</dbReference>
<evidence type="ECO:0000256" key="8">
    <source>
        <dbReference type="ARBA" id="ARBA00023224"/>
    </source>
</evidence>
<keyword evidence="3 9" id="KW-0812">Transmembrane</keyword>
<keyword evidence="8" id="KW-0807">Transducer</keyword>
<keyword evidence="12" id="KW-1185">Reference proteome</keyword>
<feature type="transmembrane region" description="Helical" evidence="9">
    <location>
        <begin position="136"/>
        <end position="162"/>
    </location>
</feature>
<evidence type="ECO:0000313" key="12">
    <source>
        <dbReference type="Proteomes" id="UP000663828"/>
    </source>
</evidence>
<evidence type="ECO:0000256" key="6">
    <source>
        <dbReference type="ARBA" id="ARBA00023136"/>
    </source>
</evidence>
<feature type="transmembrane region" description="Helical" evidence="9">
    <location>
        <begin position="182"/>
        <end position="209"/>
    </location>
</feature>
<organism evidence="11 12">
    <name type="scientific">Adineta ricciae</name>
    <name type="common">Rotifer</name>
    <dbReference type="NCBI Taxonomy" id="249248"/>
    <lineage>
        <taxon>Eukaryota</taxon>
        <taxon>Metazoa</taxon>
        <taxon>Spiralia</taxon>
        <taxon>Gnathifera</taxon>
        <taxon>Rotifera</taxon>
        <taxon>Eurotatoria</taxon>
        <taxon>Bdelloidea</taxon>
        <taxon>Adinetida</taxon>
        <taxon>Adinetidae</taxon>
        <taxon>Adineta</taxon>
    </lineage>
</organism>
<dbReference type="GO" id="GO:0042277">
    <property type="term" value="F:peptide binding"/>
    <property type="evidence" value="ECO:0007669"/>
    <property type="project" value="TreeGrafter"/>
</dbReference>
<feature type="transmembrane region" description="Helical" evidence="9">
    <location>
        <begin position="56"/>
        <end position="83"/>
    </location>
</feature>
<dbReference type="PANTHER" id="PTHR24229:SF40">
    <property type="entry name" value="ALLATOSTATIN C RECEPTOR 1-RELATED"/>
    <property type="match status" value="1"/>
</dbReference>
<name>A0A813XR83_ADIRI</name>
<evidence type="ECO:0000256" key="5">
    <source>
        <dbReference type="ARBA" id="ARBA00023040"/>
    </source>
</evidence>
<comment type="caution">
    <text evidence="11">The sequence shown here is derived from an EMBL/GenBank/DDBJ whole genome shotgun (WGS) entry which is preliminary data.</text>
</comment>
<keyword evidence="2" id="KW-1003">Cell membrane</keyword>
<feature type="domain" description="G-protein coupled receptors family 1 profile" evidence="10">
    <location>
        <begin position="35"/>
        <end position="296"/>
    </location>
</feature>
<dbReference type="PANTHER" id="PTHR24229">
    <property type="entry name" value="NEUROPEPTIDES RECEPTOR"/>
    <property type="match status" value="1"/>
</dbReference>
<evidence type="ECO:0000256" key="1">
    <source>
        <dbReference type="ARBA" id="ARBA00004651"/>
    </source>
</evidence>
<evidence type="ECO:0000256" key="7">
    <source>
        <dbReference type="ARBA" id="ARBA00023170"/>
    </source>
</evidence>
<dbReference type="SUPFAM" id="SSF55729">
    <property type="entry name" value="Acyl-CoA N-acyltransferases (Nat)"/>
    <property type="match status" value="1"/>
</dbReference>